<evidence type="ECO:0000313" key="3">
    <source>
        <dbReference type="Proteomes" id="UP001229421"/>
    </source>
</evidence>
<reference evidence="2" key="1">
    <citation type="journal article" date="2023" name="bioRxiv">
        <title>Improved chromosome-level genome assembly for marigold (Tagetes erecta).</title>
        <authorList>
            <person name="Jiang F."/>
            <person name="Yuan L."/>
            <person name="Wang S."/>
            <person name="Wang H."/>
            <person name="Xu D."/>
            <person name="Wang A."/>
            <person name="Fan W."/>
        </authorList>
    </citation>
    <scope>NUCLEOTIDE SEQUENCE</scope>
    <source>
        <strain evidence="2">WSJ</strain>
        <tissue evidence="2">Leaf</tissue>
    </source>
</reference>
<evidence type="ECO:0000313" key="2">
    <source>
        <dbReference type="EMBL" id="KAK1412567.1"/>
    </source>
</evidence>
<accession>A0AAD8JXX6</accession>
<keyword evidence="1" id="KW-0812">Transmembrane</keyword>
<organism evidence="2 3">
    <name type="scientific">Tagetes erecta</name>
    <name type="common">African marigold</name>
    <dbReference type="NCBI Taxonomy" id="13708"/>
    <lineage>
        <taxon>Eukaryota</taxon>
        <taxon>Viridiplantae</taxon>
        <taxon>Streptophyta</taxon>
        <taxon>Embryophyta</taxon>
        <taxon>Tracheophyta</taxon>
        <taxon>Spermatophyta</taxon>
        <taxon>Magnoliopsida</taxon>
        <taxon>eudicotyledons</taxon>
        <taxon>Gunneridae</taxon>
        <taxon>Pentapetalae</taxon>
        <taxon>asterids</taxon>
        <taxon>campanulids</taxon>
        <taxon>Asterales</taxon>
        <taxon>Asteraceae</taxon>
        <taxon>Asteroideae</taxon>
        <taxon>Heliantheae alliance</taxon>
        <taxon>Tageteae</taxon>
        <taxon>Tagetes</taxon>
    </lineage>
</organism>
<keyword evidence="3" id="KW-1185">Reference proteome</keyword>
<dbReference type="AlphaFoldDB" id="A0AAD8JXX6"/>
<comment type="caution">
    <text evidence="2">The sequence shown here is derived from an EMBL/GenBank/DDBJ whole genome shotgun (WGS) entry which is preliminary data.</text>
</comment>
<gene>
    <name evidence="2" type="ORF">QVD17_33934</name>
</gene>
<keyword evidence="1" id="KW-0472">Membrane</keyword>
<keyword evidence="1" id="KW-1133">Transmembrane helix</keyword>
<evidence type="ECO:0000256" key="1">
    <source>
        <dbReference type="SAM" id="Phobius"/>
    </source>
</evidence>
<dbReference type="Proteomes" id="UP001229421">
    <property type="component" value="Unassembled WGS sequence"/>
</dbReference>
<dbReference type="EMBL" id="JAUHHV010000009">
    <property type="protein sequence ID" value="KAK1412567.1"/>
    <property type="molecule type" value="Genomic_DNA"/>
</dbReference>
<feature type="transmembrane region" description="Helical" evidence="1">
    <location>
        <begin position="50"/>
        <end position="80"/>
    </location>
</feature>
<protein>
    <submittedName>
        <fullName evidence="2">Uncharacterized protein</fullName>
    </submittedName>
</protein>
<sequence>MALMKHALNFFFLPLTSALITAFLLFTSIKVSMSFELPATGSLLQFQAQGLSASVAISVLCLTFMSTIVCCFASTILLSVSPWDDSLFKVVLALVSWLYESLTSFPMQEIVSIFNTDCEEAHQPEEVVVSTQTNNLVDPRQEEAHHQQELTTLERENFVVFNVDH</sequence>
<name>A0AAD8JXX6_TARER</name>
<proteinExistence type="predicted"/>